<dbReference type="EnsemblMetazoa" id="ASIC007182-RA">
    <property type="protein sequence ID" value="ASIC007182-PA"/>
    <property type="gene ID" value="ASIC007182"/>
</dbReference>
<reference evidence="2 4" key="1">
    <citation type="journal article" date="2014" name="BMC Genomics">
        <title>Genome sequence of Anopheles sinensis provides insight into genetics basis of mosquito competence for malaria parasites.</title>
        <authorList>
            <person name="Zhou D."/>
            <person name="Zhang D."/>
            <person name="Ding G."/>
            <person name="Shi L."/>
            <person name="Hou Q."/>
            <person name="Ye Y."/>
            <person name="Xu Y."/>
            <person name="Zhou H."/>
            <person name="Xiong C."/>
            <person name="Li S."/>
            <person name="Yu J."/>
            <person name="Hong S."/>
            <person name="Yu X."/>
            <person name="Zou P."/>
            <person name="Chen C."/>
            <person name="Chang X."/>
            <person name="Wang W."/>
            <person name="Lv Y."/>
            <person name="Sun Y."/>
            <person name="Ma L."/>
            <person name="Shen B."/>
            <person name="Zhu C."/>
        </authorList>
    </citation>
    <scope>NUCLEOTIDE SEQUENCE [LARGE SCALE GENOMIC DNA]</scope>
</reference>
<evidence type="ECO:0000256" key="1">
    <source>
        <dbReference type="SAM" id="MobiDB-lite"/>
    </source>
</evidence>
<dbReference type="EMBL" id="KE524999">
    <property type="protein sequence ID" value="KFB39814.1"/>
    <property type="molecule type" value="Genomic_DNA"/>
</dbReference>
<organism evidence="2">
    <name type="scientific">Anopheles sinensis</name>
    <name type="common">Mosquito</name>
    <dbReference type="NCBI Taxonomy" id="74873"/>
    <lineage>
        <taxon>Eukaryota</taxon>
        <taxon>Metazoa</taxon>
        <taxon>Ecdysozoa</taxon>
        <taxon>Arthropoda</taxon>
        <taxon>Hexapoda</taxon>
        <taxon>Insecta</taxon>
        <taxon>Pterygota</taxon>
        <taxon>Neoptera</taxon>
        <taxon>Endopterygota</taxon>
        <taxon>Diptera</taxon>
        <taxon>Nematocera</taxon>
        <taxon>Culicoidea</taxon>
        <taxon>Culicidae</taxon>
        <taxon>Anophelinae</taxon>
        <taxon>Anopheles</taxon>
    </lineage>
</organism>
<feature type="compositionally biased region" description="Basic and acidic residues" evidence="1">
    <location>
        <begin position="55"/>
        <end position="64"/>
    </location>
</feature>
<name>A0A084VPC0_ANOSI</name>
<evidence type="ECO:0000313" key="3">
    <source>
        <dbReference type="EnsemblMetazoa" id="ASIC007182-PA"/>
    </source>
</evidence>
<protein>
    <submittedName>
        <fullName evidence="2 3">Uncharacterized protein</fullName>
    </submittedName>
</protein>
<dbReference type="EMBL" id="ATLV01014996">
    <property type="status" value="NOT_ANNOTATED_CDS"/>
    <property type="molecule type" value="Genomic_DNA"/>
</dbReference>
<feature type="region of interest" description="Disordered" evidence="1">
    <location>
        <begin position="38"/>
        <end position="64"/>
    </location>
</feature>
<sequence length="64" mass="7435">MSGPVKMLQTSYSDLGPDRDGPDLRDLVECCGRWHHRSLARHGEVRRRNNTSHPKPKDRSGRRR</sequence>
<evidence type="ECO:0000313" key="4">
    <source>
        <dbReference type="Proteomes" id="UP000030765"/>
    </source>
</evidence>
<gene>
    <name evidence="2" type="ORF">ZHAS_00007182</name>
</gene>
<proteinExistence type="predicted"/>
<dbReference type="AlphaFoldDB" id="A0A084VPC0"/>
<accession>A0A084VPC0</accession>
<feature type="region of interest" description="Disordered" evidence="1">
    <location>
        <begin position="1"/>
        <end position="22"/>
    </location>
</feature>
<reference evidence="3" key="2">
    <citation type="submission" date="2020-05" db="UniProtKB">
        <authorList>
            <consortium name="EnsemblMetazoa"/>
        </authorList>
    </citation>
    <scope>IDENTIFICATION</scope>
</reference>
<dbReference type="Proteomes" id="UP000030765">
    <property type="component" value="Unassembled WGS sequence"/>
</dbReference>
<keyword evidence="4" id="KW-1185">Reference proteome</keyword>
<dbReference type="VEuPathDB" id="VectorBase:ASIC007182"/>
<evidence type="ECO:0000313" key="2">
    <source>
        <dbReference type="EMBL" id="KFB39814.1"/>
    </source>
</evidence>